<protein>
    <submittedName>
        <fullName evidence="2">Uncharacterized protein</fullName>
    </submittedName>
</protein>
<dbReference type="WBParaSite" id="nRc.2.0.1.t06710-RA">
    <property type="protein sequence ID" value="nRc.2.0.1.t06710-RA"/>
    <property type="gene ID" value="nRc.2.0.1.g06710"/>
</dbReference>
<sequence length="63" mass="7566">MSWTLLFIRVNDGSWFENSSWFENDCRSRHRRIDLSSLNNGSRFAHRAFEANQTYHLDSNRSE</sequence>
<evidence type="ECO:0000313" key="2">
    <source>
        <dbReference type="WBParaSite" id="nRc.2.0.1.t06710-RA"/>
    </source>
</evidence>
<proteinExistence type="predicted"/>
<reference evidence="2" key="1">
    <citation type="submission" date="2022-11" db="UniProtKB">
        <authorList>
            <consortium name="WormBaseParasite"/>
        </authorList>
    </citation>
    <scope>IDENTIFICATION</scope>
</reference>
<keyword evidence="1" id="KW-1185">Reference proteome</keyword>
<evidence type="ECO:0000313" key="1">
    <source>
        <dbReference type="Proteomes" id="UP000887565"/>
    </source>
</evidence>
<accession>A0A915HY06</accession>
<name>A0A915HY06_ROMCU</name>
<dbReference type="Proteomes" id="UP000887565">
    <property type="component" value="Unplaced"/>
</dbReference>
<dbReference type="AlphaFoldDB" id="A0A915HY06"/>
<organism evidence="1 2">
    <name type="scientific">Romanomermis culicivorax</name>
    <name type="common">Nematode worm</name>
    <dbReference type="NCBI Taxonomy" id="13658"/>
    <lineage>
        <taxon>Eukaryota</taxon>
        <taxon>Metazoa</taxon>
        <taxon>Ecdysozoa</taxon>
        <taxon>Nematoda</taxon>
        <taxon>Enoplea</taxon>
        <taxon>Dorylaimia</taxon>
        <taxon>Mermithida</taxon>
        <taxon>Mermithoidea</taxon>
        <taxon>Mermithidae</taxon>
        <taxon>Romanomermis</taxon>
    </lineage>
</organism>